<dbReference type="SMART" id="SM00848">
    <property type="entry name" value="Inhibitor_I29"/>
    <property type="match status" value="1"/>
</dbReference>
<accession>A0AAD8KKT7</accession>
<evidence type="ECO:0000313" key="3">
    <source>
        <dbReference type="Proteomes" id="UP001229421"/>
    </source>
</evidence>
<comment type="caution">
    <text evidence="2">The sequence shown here is derived from an EMBL/GenBank/DDBJ whole genome shotgun (WGS) entry which is preliminary data.</text>
</comment>
<reference evidence="2" key="1">
    <citation type="journal article" date="2023" name="bioRxiv">
        <title>Improved chromosome-level genome assembly for marigold (Tagetes erecta).</title>
        <authorList>
            <person name="Jiang F."/>
            <person name="Yuan L."/>
            <person name="Wang S."/>
            <person name="Wang H."/>
            <person name="Xu D."/>
            <person name="Wang A."/>
            <person name="Fan W."/>
        </authorList>
    </citation>
    <scope>NUCLEOTIDE SEQUENCE</scope>
    <source>
        <strain evidence="2">WSJ</strain>
        <tissue evidence="2">Leaf</tissue>
    </source>
</reference>
<dbReference type="InterPro" id="IPR038765">
    <property type="entry name" value="Papain-like_cys_pep_sf"/>
</dbReference>
<dbReference type="Proteomes" id="UP001229421">
    <property type="component" value="Unassembled WGS sequence"/>
</dbReference>
<name>A0AAD8KKT7_TARER</name>
<dbReference type="AlphaFoldDB" id="A0AAD8KKT7"/>
<evidence type="ECO:0000259" key="1">
    <source>
        <dbReference type="SMART" id="SM00848"/>
    </source>
</evidence>
<gene>
    <name evidence="2" type="ORF">QVD17_19932</name>
</gene>
<sequence>MALVCNKSVPLRRLLWTRGIADYSRGHISDDDLKALFEEWAIHNHKHYKSVKQKEWRFMHFRKCFEFVVNGNISQPFSTLGLNDFSDYTREELDVIMGDAHYLTKE</sequence>
<dbReference type="Pfam" id="PF08246">
    <property type="entry name" value="Inhibitor_I29"/>
    <property type="match status" value="1"/>
</dbReference>
<feature type="domain" description="Cathepsin propeptide inhibitor" evidence="1">
    <location>
        <begin position="37"/>
        <end position="93"/>
    </location>
</feature>
<dbReference type="Gene3D" id="1.10.287.2250">
    <property type="match status" value="1"/>
</dbReference>
<dbReference type="EMBL" id="JAUHHV010000005">
    <property type="protein sequence ID" value="KAK1424599.1"/>
    <property type="molecule type" value="Genomic_DNA"/>
</dbReference>
<organism evidence="2 3">
    <name type="scientific">Tagetes erecta</name>
    <name type="common">African marigold</name>
    <dbReference type="NCBI Taxonomy" id="13708"/>
    <lineage>
        <taxon>Eukaryota</taxon>
        <taxon>Viridiplantae</taxon>
        <taxon>Streptophyta</taxon>
        <taxon>Embryophyta</taxon>
        <taxon>Tracheophyta</taxon>
        <taxon>Spermatophyta</taxon>
        <taxon>Magnoliopsida</taxon>
        <taxon>eudicotyledons</taxon>
        <taxon>Gunneridae</taxon>
        <taxon>Pentapetalae</taxon>
        <taxon>asterids</taxon>
        <taxon>campanulids</taxon>
        <taxon>Asterales</taxon>
        <taxon>Asteraceae</taxon>
        <taxon>Asteroideae</taxon>
        <taxon>Heliantheae alliance</taxon>
        <taxon>Tageteae</taxon>
        <taxon>Tagetes</taxon>
    </lineage>
</organism>
<proteinExistence type="predicted"/>
<evidence type="ECO:0000313" key="2">
    <source>
        <dbReference type="EMBL" id="KAK1424599.1"/>
    </source>
</evidence>
<dbReference type="SUPFAM" id="SSF54001">
    <property type="entry name" value="Cysteine proteinases"/>
    <property type="match status" value="1"/>
</dbReference>
<dbReference type="InterPro" id="IPR013201">
    <property type="entry name" value="Prot_inhib_I29"/>
</dbReference>
<protein>
    <recommendedName>
        <fullName evidence="1">Cathepsin propeptide inhibitor domain-containing protein</fullName>
    </recommendedName>
</protein>
<keyword evidence="3" id="KW-1185">Reference proteome</keyword>